<dbReference type="AlphaFoldDB" id="A0AA88Y7G5"/>
<keyword evidence="11" id="KW-1185">Reference proteome</keyword>
<evidence type="ECO:0000256" key="6">
    <source>
        <dbReference type="ARBA" id="ARBA00023212"/>
    </source>
</evidence>
<comment type="subcellular location">
    <subcellularLocation>
        <location evidence="1">Cytoplasm</location>
        <location evidence="1">Cytoskeleton</location>
    </subcellularLocation>
</comment>
<feature type="compositionally biased region" description="Basic and acidic residues" evidence="8">
    <location>
        <begin position="72"/>
        <end position="81"/>
    </location>
</feature>
<dbReference type="Proteomes" id="UP001186944">
    <property type="component" value="Unassembled WGS sequence"/>
</dbReference>
<gene>
    <name evidence="10" type="ORF">FSP39_000331</name>
</gene>
<evidence type="ECO:0000256" key="1">
    <source>
        <dbReference type="ARBA" id="ARBA00004245"/>
    </source>
</evidence>
<keyword evidence="3" id="KW-0963">Cytoplasm</keyword>
<evidence type="ECO:0000256" key="5">
    <source>
        <dbReference type="ARBA" id="ARBA00023054"/>
    </source>
</evidence>
<evidence type="ECO:0000256" key="8">
    <source>
        <dbReference type="SAM" id="MobiDB-lite"/>
    </source>
</evidence>
<keyword evidence="4" id="KW-0597">Phosphoprotein</keyword>
<feature type="region of interest" description="Disordered" evidence="8">
    <location>
        <begin position="294"/>
        <end position="360"/>
    </location>
</feature>
<feature type="region of interest" description="Disordered" evidence="8">
    <location>
        <begin position="1"/>
        <end position="209"/>
    </location>
</feature>
<feature type="compositionally biased region" description="Low complexity" evidence="8">
    <location>
        <begin position="35"/>
        <end position="46"/>
    </location>
</feature>
<keyword evidence="5 7" id="KW-0175">Coiled coil</keyword>
<reference evidence="10" key="1">
    <citation type="submission" date="2019-08" db="EMBL/GenBank/DDBJ databases">
        <title>The improved chromosome-level genome for the pearl oyster Pinctada fucata martensii using PacBio sequencing and Hi-C.</title>
        <authorList>
            <person name="Zheng Z."/>
        </authorList>
    </citation>
    <scope>NUCLEOTIDE SEQUENCE</scope>
    <source>
        <strain evidence="10">ZZ-2019</strain>
        <tissue evidence="10">Adductor muscle</tissue>
    </source>
</reference>
<dbReference type="GO" id="GO:0005737">
    <property type="term" value="C:cytoplasm"/>
    <property type="evidence" value="ECO:0007669"/>
    <property type="project" value="TreeGrafter"/>
</dbReference>
<dbReference type="GO" id="GO:0007097">
    <property type="term" value="P:nuclear migration"/>
    <property type="evidence" value="ECO:0007669"/>
    <property type="project" value="TreeGrafter"/>
</dbReference>
<dbReference type="PANTHER" id="PTHR13924:SF10">
    <property type="entry name" value="TRANSFORMING ACIDIC COILED-COIL PROTEIN, ISOFORM K"/>
    <property type="match status" value="1"/>
</dbReference>
<protein>
    <recommendedName>
        <fullName evidence="9">Transforming acidic coiled-coil-containing protein C-terminal domain-containing protein</fullName>
    </recommendedName>
</protein>
<accession>A0AA88Y7G5</accession>
<evidence type="ECO:0000256" key="3">
    <source>
        <dbReference type="ARBA" id="ARBA00022490"/>
    </source>
</evidence>
<dbReference type="GO" id="GO:0007052">
    <property type="term" value="P:mitotic spindle organization"/>
    <property type="evidence" value="ECO:0007669"/>
    <property type="project" value="InterPro"/>
</dbReference>
<organism evidence="10 11">
    <name type="scientific">Pinctada imbricata</name>
    <name type="common">Atlantic pearl-oyster</name>
    <name type="synonym">Pinctada martensii</name>
    <dbReference type="NCBI Taxonomy" id="66713"/>
    <lineage>
        <taxon>Eukaryota</taxon>
        <taxon>Metazoa</taxon>
        <taxon>Spiralia</taxon>
        <taxon>Lophotrochozoa</taxon>
        <taxon>Mollusca</taxon>
        <taxon>Bivalvia</taxon>
        <taxon>Autobranchia</taxon>
        <taxon>Pteriomorphia</taxon>
        <taxon>Pterioida</taxon>
        <taxon>Pterioidea</taxon>
        <taxon>Pteriidae</taxon>
        <taxon>Pinctada</taxon>
    </lineage>
</organism>
<feature type="domain" description="Transforming acidic coiled-coil-containing protein C-terminal" evidence="9">
    <location>
        <begin position="452"/>
        <end position="640"/>
    </location>
</feature>
<dbReference type="InterPro" id="IPR007707">
    <property type="entry name" value="TACC_C"/>
</dbReference>
<comment type="similarity">
    <text evidence="2">Belongs to the TACC family.</text>
</comment>
<name>A0AA88Y7G5_PINIB</name>
<feature type="coiled-coil region" evidence="7">
    <location>
        <begin position="551"/>
        <end position="642"/>
    </location>
</feature>
<feature type="compositionally biased region" description="Basic residues" evidence="8">
    <location>
        <begin position="134"/>
        <end position="154"/>
    </location>
</feature>
<dbReference type="GO" id="GO:0005856">
    <property type="term" value="C:cytoskeleton"/>
    <property type="evidence" value="ECO:0007669"/>
    <property type="project" value="UniProtKB-SubCell"/>
</dbReference>
<dbReference type="FunFam" id="1.20.5.1700:FF:000001">
    <property type="entry name" value="Transforming acidic coiled-coil-containing protein 1 isoform 2"/>
    <property type="match status" value="1"/>
</dbReference>
<evidence type="ECO:0000256" key="7">
    <source>
        <dbReference type="SAM" id="Coils"/>
    </source>
</evidence>
<feature type="compositionally biased region" description="Polar residues" evidence="8">
    <location>
        <begin position="177"/>
        <end position="199"/>
    </location>
</feature>
<comment type="caution">
    <text evidence="10">The sequence shown here is derived from an EMBL/GenBank/DDBJ whole genome shotgun (WGS) entry which is preliminary data.</text>
</comment>
<dbReference type="Pfam" id="PF05010">
    <property type="entry name" value="TACC_C"/>
    <property type="match status" value="1"/>
</dbReference>
<keyword evidence="6" id="KW-0206">Cytoskeleton</keyword>
<feature type="compositionally biased region" description="Basic and acidic residues" evidence="8">
    <location>
        <begin position="294"/>
        <end position="310"/>
    </location>
</feature>
<evidence type="ECO:0000256" key="2">
    <source>
        <dbReference type="ARBA" id="ARBA00009423"/>
    </source>
</evidence>
<dbReference type="InterPro" id="IPR039915">
    <property type="entry name" value="TACC"/>
</dbReference>
<evidence type="ECO:0000313" key="10">
    <source>
        <dbReference type="EMBL" id="KAK3094325.1"/>
    </source>
</evidence>
<dbReference type="PANTHER" id="PTHR13924">
    <property type="entry name" value="TRANSFORMING ACIDIC COILED-COIL CONTAINING PROTEIN 1/2"/>
    <property type="match status" value="1"/>
</dbReference>
<proteinExistence type="inferred from homology"/>
<sequence length="646" mass="72250">MDGPEEDSSSPIPIPKGTYNFSFDDVDENVNPFQSKSKISNSPPKNDTLVNPFASKCKLGSSPVENNNVINKEVEDVKPDPATEAPSSRGIKKPRSPEESCSNGPETDGPQTIAAMDTADTSPETEQVKEPPKTKKTTGAKTAKKGIKKPKKFKPPANFGFQGGNDGDDIQIFAPESTPQPSQTTSVPENSEEVSTSGAPANDIAVDDQSIQATNENDFGESHDVQGSNHMTESLEMVHDFGAGEMPEEENEGFAPAHEAFDDTAAWEMLDKYGSEVKCDPDQEQDSLYAKFDPLYEEHQGRANTQHEEQLADQSEDLLLMSTPPPNKPSSRVPKHPAARALEGKVEEEDGSPTQSRVDKMLSVTPGKEKNLSSGDEIDEAQYYDAYDFPPSSKELWVKKNDSKLDMNKQNAENNIVQLVQVLKYSQSDWNKMKQELELDFQARLLNKEREWSRKLGDRDKQISQLTESNKAFKQANEDMRMVVSDFEKTINQLQADKERVHSESQHSYDDVLKERDQAVEDLQGVEAAFSDLHRRYEKLKGVLEGFKKNEEVLKKCIQDYQSKLKKSEEKLQNVKQQAEEKLDQANLEIQNIRKTTTAEMARLEAAARKSDLQVQSLQKSLEQKVQENKELTSICDELIAKVGVD</sequence>
<evidence type="ECO:0000256" key="4">
    <source>
        <dbReference type="ARBA" id="ARBA00022553"/>
    </source>
</evidence>
<evidence type="ECO:0000313" key="11">
    <source>
        <dbReference type="Proteomes" id="UP001186944"/>
    </source>
</evidence>
<evidence type="ECO:0000259" key="9">
    <source>
        <dbReference type="Pfam" id="PF05010"/>
    </source>
</evidence>
<dbReference type="Gene3D" id="1.20.5.1700">
    <property type="match status" value="1"/>
</dbReference>
<dbReference type="EMBL" id="VSWD01000008">
    <property type="protein sequence ID" value="KAK3094325.1"/>
    <property type="molecule type" value="Genomic_DNA"/>
</dbReference>
<feature type="coiled-coil region" evidence="7">
    <location>
        <begin position="477"/>
        <end position="504"/>
    </location>
</feature>